<feature type="domain" description="OmpR/PhoB-type" evidence="3">
    <location>
        <begin position="3"/>
        <end position="101"/>
    </location>
</feature>
<dbReference type="InterPro" id="IPR027417">
    <property type="entry name" value="P-loop_NTPase"/>
</dbReference>
<dbReference type="Gene3D" id="1.10.10.10">
    <property type="entry name" value="Winged helix-like DNA-binding domain superfamily/Winged helix DNA-binding domain"/>
    <property type="match status" value="1"/>
</dbReference>
<dbReference type="InterPro" id="IPR036388">
    <property type="entry name" value="WH-like_DNA-bd_sf"/>
</dbReference>
<comment type="caution">
    <text evidence="4">The sequence shown here is derived from an EMBL/GenBank/DDBJ whole genome shotgun (WGS) entry which is preliminary data.</text>
</comment>
<evidence type="ECO:0000256" key="1">
    <source>
        <dbReference type="ARBA" id="ARBA00023125"/>
    </source>
</evidence>
<reference evidence="4 5" key="1">
    <citation type="submission" date="2019-12" db="EMBL/GenBank/DDBJ databases">
        <title>Novel species isolated from a subtropical stream in China.</title>
        <authorList>
            <person name="Lu H."/>
        </authorList>
    </citation>
    <scope>NUCLEOTIDE SEQUENCE [LARGE SCALE GENOMIC DNA]</scope>
    <source>
        <strain evidence="4 5">FT134W</strain>
    </source>
</reference>
<organism evidence="4 5">
    <name type="scientific">Duganella margarita</name>
    <dbReference type="NCBI Taxonomy" id="2692170"/>
    <lineage>
        <taxon>Bacteria</taxon>
        <taxon>Pseudomonadati</taxon>
        <taxon>Pseudomonadota</taxon>
        <taxon>Betaproteobacteria</taxon>
        <taxon>Burkholderiales</taxon>
        <taxon>Oxalobacteraceae</taxon>
        <taxon>Telluria group</taxon>
        <taxon>Duganella</taxon>
    </lineage>
</organism>
<evidence type="ECO:0000259" key="3">
    <source>
        <dbReference type="PROSITE" id="PS51755"/>
    </source>
</evidence>
<dbReference type="Pfam" id="PF20703">
    <property type="entry name" value="nSTAND1"/>
    <property type="match status" value="1"/>
</dbReference>
<dbReference type="PANTHER" id="PTHR47691">
    <property type="entry name" value="REGULATOR-RELATED"/>
    <property type="match status" value="1"/>
</dbReference>
<evidence type="ECO:0000313" key="4">
    <source>
        <dbReference type="EMBL" id="MYM74472.1"/>
    </source>
</evidence>
<dbReference type="Proteomes" id="UP000469734">
    <property type="component" value="Unassembled WGS sequence"/>
</dbReference>
<dbReference type="Gene3D" id="1.25.40.10">
    <property type="entry name" value="Tetratricopeptide repeat domain"/>
    <property type="match status" value="2"/>
</dbReference>
<proteinExistence type="predicted"/>
<evidence type="ECO:0000313" key="5">
    <source>
        <dbReference type="Proteomes" id="UP000469734"/>
    </source>
</evidence>
<accession>A0A7X4H350</accession>
<dbReference type="SUPFAM" id="SSF46894">
    <property type="entry name" value="C-terminal effector domain of the bipartite response regulators"/>
    <property type="match status" value="1"/>
</dbReference>
<sequence>MNHKSFRFGEWRVDPATNTLSCGVLNRQLEPRAMDVLLYLCRHPHVVVSAETLLDACWGNVSPSDNAIHKIITQLRRALDDSAAEPRYIETIRKRGYRLLAELSYDDEVSQGSWLHASPFRGLEAFEEQHAAIFFGRKLSVDQLVQVVVAQAQAACAMVLVLGPSGAGKTSLVQAGLIPALKAGAAPAESGIAISSHVQLDCADMGQSGLLETLASVLLDAEIGDRLLFENTSAAALAQRLANDLPGLIEQLQARLPAIQLLLFIDRFEAVFRLPHISDTDRAVFINVLDQLARSGTMQLVLACRNDFYPHLASYPALMNLKLSGGHYDLTPPGSADIAQIVRHPAQVAQLRYTVDDKGEGLDDVLCHAARSGPDSLPLLQYCLQELYRQRTPDGELTHAAFHAMGGLEGAIGARAEQVISALGAAQIAALPHVLSQLVLVAEDESTVSSRRVPWSALRSDDENKLVQALVDAHLFVSDLQGGAPTFGIAHEALLRRWPRVVEWIEEHRQALQIRSRISAQANRWQDSGRKRDMLLPSGTQTNQARQLLATSSFGLTPQEQSFIQSSLQSERRGERLRMAVMIVVTSLALLAAGLGIAARSAQTQAEARSAEAEDLMGYMLGDFVEKLRPIGKLDLLDSVSNRALKYLSDPSRSTDSAVAQAQHARSLQLISEVRISRSDPLGASAALSVGRGILQRQLQTRPNDLSLLKSAGENAFWLGQIDFDQKNWDKAQLYFNEYLTYANRQAIVAPNDVNSWIEQSYAHNTLGTLAWQRGDIRSAAKEFELSVELKTRAYAATPKDNQLAADLADSLSWQATAQIQFGQLTHAASLYERALVLLQSLHLSHPTDTSWVDHLTGAQLRQSELKQAMGDMAGSHLDAERAFALLQSMVEKDPSNSNWQRKMYIAELRVLDTNQDQDLTKALVHLEKLEKIFSDLSKQEPKTINRQVTVAVVQQRKAAILTQLGKLDSAAVALKPALDKLNQLYLTASADITIRKSLIDSLLLSAELSSMQSLPDAVKPCEQVRTLLRPLVNSSADFQLLAPWVQAHLCLNKSEEVNPVKRQLDAMSYRDPGYLSYVSTHPQKKATL</sequence>
<protein>
    <submittedName>
        <fullName evidence="4">AAA family ATPase</fullName>
    </submittedName>
</protein>
<dbReference type="SMART" id="SM00862">
    <property type="entry name" value="Trans_reg_C"/>
    <property type="match status" value="1"/>
</dbReference>
<dbReference type="PROSITE" id="PS51755">
    <property type="entry name" value="OMPR_PHOB"/>
    <property type="match status" value="1"/>
</dbReference>
<gene>
    <name evidence="4" type="ORF">GTP56_20065</name>
</gene>
<name>A0A7X4H350_9BURK</name>
<dbReference type="Gene3D" id="3.40.50.300">
    <property type="entry name" value="P-loop containing nucleotide triphosphate hydrolases"/>
    <property type="match status" value="1"/>
</dbReference>
<dbReference type="GO" id="GO:0000160">
    <property type="term" value="P:phosphorelay signal transduction system"/>
    <property type="evidence" value="ECO:0007669"/>
    <property type="project" value="InterPro"/>
</dbReference>
<dbReference type="SUPFAM" id="SSF52540">
    <property type="entry name" value="P-loop containing nucleoside triphosphate hydrolases"/>
    <property type="match status" value="1"/>
</dbReference>
<feature type="DNA-binding region" description="OmpR/PhoB-type" evidence="2">
    <location>
        <begin position="3"/>
        <end position="101"/>
    </location>
</feature>
<dbReference type="Pfam" id="PF00486">
    <property type="entry name" value="Trans_reg_C"/>
    <property type="match status" value="1"/>
</dbReference>
<evidence type="ECO:0000256" key="2">
    <source>
        <dbReference type="PROSITE-ProRule" id="PRU01091"/>
    </source>
</evidence>
<dbReference type="GO" id="GO:0006355">
    <property type="term" value="P:regulation of DNA-templated transcription"/>
    <property type="evidence" value="ECO:0007669"/>
    <property type="project" value="InterPro"/>
</dbReference>
<dbReference type="InterPro" id="IPR001867">
    <property type="entry name" value="OmpR/PhoB-type_DNA-bd"/>
</dbReference>
<dbReference type="CDD" id="cd00383">
    <property type="entry name" value="trans_reg_C"/>
    <property type="match status" value="1"/>
</dbReference>
<dbReference type="InterPro" id="IPR016032">
    <property type="entry name" value="Sig_transdc_resp-reg_C-effctor"/>
</dbReference>
<dbReference type="AlphaFoldDB" id="A0A7X4H350"/>
<keyword evidence="1 2" id="KW-0238">DNA-binding</keyword>
<dbReference type="InterPro" id="IPR011990">
    <property type="entry name" value="TPR-like_helical_dom_sf"/>
</dbReference>
<dbReference type="GO" id="GO:0003677">
    <property type="term" value="F:DNA binding"/>
    <property type="evidence" value="ECO:0007669"/>
    <property type="project" value="UniProtKB-UniRule"/>
</dbReference>
<dbReference type="InterPro" id="IPR049052">
    <property type="entry name" value="nSTAND1"/>
</dbReference>
<dbReference type="PANTHER" id="PTHR47691:SF3">
    <property type="entry name" value="HTH-TYPE TRANSCRIPTIONAL REGULATOR RV0890C-RELATED"/>
    <property type="match status" value="1"/>
</dbReference>
<dbReference type="SUPFAM" id="SSF48452">
    <property type="entry name" value="TPR-like"/>
    <property type="match status" value="1"/>
</dbReference>
<dbReference type="EMBL" id="WWCR01000024">
    <property type="protein sequence ID" value="MYM74472.1"/>
    <property type="molecule type" value="Genomic_DNA"/>
</dbReference>